<dbReference type="Gene3D" id="3.40.50.1580">
    <property type="entry name" value="Nucleoside phosphorylase domain"/>
    <property type="match status" value="1"/>
</dbReference>
<reference evidence="7" key="1">
    <citation type="journal article" date="2021" name="PeerJ">
        <title>Extensive microbial diversity within the chicken gut microbiome revealed by metagenomics and culture.</title>
        <authorList>
            <person name="Gilroy R."/>
            <person name="Ravi A."/>
            <person name="Getino M."/>
            <person name="Pursley I."/>
            <person name="Horton D.L."/>
            <person name="Alikhan N.F."/>
            <person name="Baker D."/>
            <person name="Gharbi K."/>
            <person name="Hall N."/>
            <person name="Watson M."/>
            <person name="Adriaenssens E.M."/>
            <person name="Foster-Nyarko E."/>
            <person name="Jarju S."/>
            <person name="Secka A."/>
            <person name="Antonio M."/>
            <person name="Oren A."/>
            <person name="Chaudhuri R.R."/>
            <person name="La Ragione R."/>
            <person name="Hildebrand F."/>
            <person name="Pallen M.J."/>
        </authorList>
    </citation>
    <scope>NUCLEOTIDE SEQUENCE</scope>
    <source>
        <strain evidence="7">ChiHecec1B25-7008</strain>
    </source>
</reference>
<protein>
    <recommendedName>
        <fullName evidence="2">adenosylhomocysteine nucleosidase</fullName>
        <ecNumber evidence="2">3.2.2.9</ecNumber>
    </recommendedName>
</protein>
<evidence type="ECO:0000256" key="4">
    <source>
        <dbReference type="ARBA" id="ARBA00022801"/>
    </source>
</evidence>
<name>A0A9D2HSA9_9BACE</name>
<feature type="domain" description="Nucleoside phosphorylase" evidence="6">
    <location>
        <begin position="2"/>
        <end position="229"/>
    </location>
</feature>
<accession>A0A9D2HSA9</accession>
<dbReference type="NCBIfam" id="NF004079">
    <property type="entry name" value="PRK05584.1"/>
    <property type="match status" value="1"/>
</dbReference>
<evidence type="ECO:0000256" key="1">
    <source>
        <dbReference type="ARBA" id="ARBA00004945"/>
    </source>
</evidence>
<proteinExistence type="predicted"/>
<keyword evidence="4 7" id="KW-0378">Hydrolase</keyword>
<dbReference type="PANTHER" id="PTHR46832">
    <property type="entry name" value="5'-METHYLTHIOADENOSINE/S-ADENOSYLHOMOCYSTEINE NUCLEOSIDASE"/>
    <property type="match status" value="1"/>
</dbReference>
<dbReference type="Pfam" id="PF01048">
    <property type="entry name" value="PNP_UDP_1"/>
    <property type="match status" value="1"/>
</dbReference>
<dbReference type="GO" id="GO:0019284">
    <property type="term" value="P:L-methionine salvage from S-adenosylmethionine"/>
    <property type="evidence" value="ECO:0007669"/>
    <property type="project" value="TreeGrafter"/>
</dbReference>
<comment type="pathway">
    <text evidence="1">Amino-acid biosynthesis; L-methionine biosynthesis via salvage pathway; S-methyl-5-thio-alpha-D-ribose 1-phosphate from S-methyl-5'-thioadenosine (hydrolase route): step 1/2.</text>
</comment>
<comment type="caution">
    <text evidence="7">The sequence shown here is derived from an EMBL/GenBank/DDBJ whole genome shotgun (WGS) entry which is preliminary data.</text>
</comment>
<keyword evidence="3" id="KW-0028">Amino-acid biosynthesis</keyword>
<dbReference type="Proteomes" id="UP000823860">
    <property type="component" value="Unassembled WGS sequence"/>
</dbReference>
<gene>
    <name evidence="7" type="ORF">H9785_04195</name>
</gene>
<dbReference type="GO" id="GO:0008782">
    <property type="term" value="F:adenosylhomocysteine nucleosidase activity"/>
    <property type="evidence" value="ECO:0007669"/>
    <property type="project" value="UniProtKB-EC"/>
</dbReference>
<dbReference type="InterPro" id="IPR010049">
    <property type="entry name" value="MTA_SAH_Nsdase"/>
</dbReference>
<dbReference type="EMBL" id="DWZE01000055">
    <property type="protein sequence ID" value="HJA83153.1"/>
    <property type="molecule type" value="Genomic_DNA"/>
</dbReference>
<dbReference type="CDD" id="cd09008">
    <property type="entry name" value="MTAN"/>
    <property type="match status" value="1"/>
</dbReference>
<dbReference type="GO" id="GO:0005829">
    <property type="term" value="C:cytosol"/>
    <property type="evidence" value="ECO:0007669"/>
    <property type="project" value="TreeGrafter"/>
</dbReference>
<organism evidence="7 8">
    <name type="scientific">Candidatus Bacteroides intestinavium</name>
    <dbReference type="NCBI Taxonomy" id="2838469"/>
    <lineage>
        <taxon>Bacteria</taxon>
        <taxon>Pseudomonadati</taxon>
        <taxon>Bacteroidota</taxon>
        <taxon>Bacteroidia</taxon>
        <taxon>Bacteroidales</taxon>
        <taxon>Bacteroidaceae</taxon>
        <taxon>Bacteroides</taxon>
    </lineage>
</organism>
<reference evidence="7" key="2">
    <citation type="submission" date="2021-04" db="EMBL/GenBank/DDBJ databases">
        <authorList>
            <person name="Gilroy R."/>
        </authorList>
    </citation>
    <scope>NUCLEOTIDE SEQUENCE</scope>
    <source>
        <strain evidence="7">ChiHecec1B25-7008</strain>
    </source>
</reference>
<dbReference type="NCBIfam" id="TIGR01704">
    <property type="entry name" value="MTA_SAH-Nsdase"/>
    <property type="match status" value="1"/>
</dbReference>
<dbReference type="InterPro" id="IPR000845">
    <property type="entry name" value="Nucleoside_phosphorylase_d"/>
</dbReference>
<dbReference type="EC" id="3.2.2.9" evidence="2"/>
<dbReference type="InterPro" id="IPR035994">
    <property type="entry name" value="Nucleoside_phosphorylase_sf"/>
</dbReference>
<dbReference type="PANTHER" id="PTHR46832:SF1">
    <property type="entry name" value="5'-METHYLTHIOADENOSINE_S-ADENOSYLHOMOCYSTEINE NUCLEOSIDASE"/>
    <property type="match status" value="1"/>
</dbReference>
<dbReference type="SUPFAM" id="SSF53167">
    <property type="entry name" value="Purine and uridine phosphorylases"/>
    <property type="match status" value="1"/>
</dbReference>
<dbReference type="GO" id="GO:0008930">
    <property type="term" value="F:methylthioadenosine nucleosidase activity"/>
    <property type="evidence" value="ECO:0007669"/>
    <property type="project" value="InterPro"/>
</dbReference>
<evidence type="ECO:0000256" key="5">
    <source>
        <dbReference type="ARBA" id="ARBA00023167"/>
    </source>
</evidence>
<keyword evidence="7" id="KW-0326">Glycosidase</keyword>
<dbReference type="GO" id="GO:0009164">
    <property type="term" value="P:nucleoside catabolic process"/>
    <property type="evidence" value="ECO:0007669"/>
    <property type="project" value="InterPro"/>
</dbReference>
<evidence type="ECO:0000313" key="8">
    <source>
        <dbReference type="Proteomes" id="UP000823860"/>
    </source>
</evidence>
<keyword evidence="5" id="KW-0486">Methionine biosynthesis</keyword>
<evidence type="ECO:0000256" key="3">
    <source>
        <dbReference type="ARBA" id="ARBA00022605"/>
    </source>
</evidence>
<evidence type="ECO:0000256" key="2">
    <source>
        <dbReference type="ARBA" id="ARBA00011974"/>
    </source>
</evidence>
<dbReference type="AlphaFoldDB" id="A0A9D2HSA9"/>
<sequence>MKIGVINAMEDEHARLASHLEEAHEQSCGLYSYVEGRLGANTLVLTRCGIGKVNAALGAAELIRRFSPDCIVSTGVAGGTGEGLQVTDVVAGARVAYHDVWCGDGNAYGQVQGLPAVFEADPRLLACARRLSEAGGLESRIHCGLICTGDQFITDRAKLDAIRAAFPDVQAVDMESAAIAQTCYLYKVPFISFRIVSDTPGSEGHWQQYLDFWGTVADRSFHATKAFLEVISD</sequence>
<evidence type="ECO:0000313" key="7">
    <source>
        <dbReference type="EMBL" id="HJA83153.1"/>
    </source>
</evidence>
<evidence type="ECO:0000259" key="6">
    <source>
        <dbReference type="Pfam" id="PF01048"/>
    </source>
</evidence>
<dbReference type="GO" id="GO:0019509">
    <property type="term" value="P:L-methionine salvage from methylthioadenosine"/>
    <property type="evidence" value="ECO:0007669"/>
    <property type="project" value="InterPro"/>
</dbReference>